<dbReference type="GO" id="GO:0005737">
    <property type="term" value="C:cytoplasm"/>
    <property type="evidence" value="ECO:0007669"/>
    <property type="project" value="TreeGrafter"/>
</dbReference>
<dbReference type="AlphaFoldDB" id="A0A8X7P1Q1"/>
<evidence type="ECO:0000313" key="3">
    <source>
        <dbReference type="Proteomes" id="UP000886595"/>
    </source>
</evidence>
<dbReference type="InterPro" id="IPR019134">
    <property type="entry name" value="Cactin_C"/>
</dbReference>
<keyword evidence="3" id="KW-1185">Reference proteome</keyword>
<dbReference type="Pfam" id="PF09732">
    <property type="entry name" value="CactinC_cactus"/>
    <property type="match status" value="1"/>
</dbReference>
<comment type="caution">
    <text evidence="2">The sequence shown here is derived from an EMBL/GenBank/DDBJ whole genome shotgun (WGS) entry which is preliminary data.</text>
</comment>
<feature type="domain" description="Splicing factor Cactin C-terminal" evidence="1">
    <location>
        <begin position="23"/>
        <end position="147"/>
    </location>
</feature>
<dbReference type="PANTHER" id="PTHR21737:SF4">
    <property type="entry name" value="SPLICING FACTOR CACTIN"/>
    <property type="match status" value="1"/>
</dbReference>
<evidence type="ECO:0000313" key="2">
    <source>
        <dbReference type="EMBL" id="KAG2242263.1"/>
    </source>
</evidence>
<dbReference type="PANTHER" id="PTHR21737">
    <property type="entry name" value="POLYGLUTAMINE BINDING PROTEIN 1/MARVEL MEMBRANE-ASSOCIATING DOMAIN CONTAINING 3"/>
    <property type="match status" value="1"/>
</dbReference>
<dbReference type="OrthoDB" id="265955at2759"/>
<dbReference type="GO" id="GO:0005681">
    <property type="term" value="C:spliceosomal complex"/>
    <property type="evidence" value="ECO:0007669"/>
    <property type="project" value="TreeGrafter"/>
</dbReference>
<accession>A0A8X7P1Q1</accession>
<sequence>MEEGDAVFGSSAEVNLDPEVYWWHDKYRPRKPNYFNRVHTVYVWNKYNQTHYDRDNPPPELVQGYKFHIFYPDLIDKIKAPVFTIEKDGTSAETCVIRFHAGPPYQDIAFRIVNKEWEYSHKKGFNCTFERGILNLYFNFKRHHYRR</sequence>
<dbReference type="GO" id="GO:0045292">
    <property type="term" value="P:mRNA cis splicing, via spliceosome"/>
    <property type="evidence" value="ECO:0007669"/>
    <property type="project" value="TreeGrafter"/>
</dbReference>
<gene>
    <name evidence="2" type="ORF">Bca52824_095892</name>
</gene>
<protein>
    <recommendedName>
        <fullName evidence="1">Splicing factor Cactin C-terminal domain-containing protein</fullName>
    </recommendedName>
</protein>
<reference evidence="2 3" key="1">
    <citation type="submission" date="2020-02" db="EMBL/GenBank/DDBJ databases">
        <authorList>
            <person name="Ma Q."/>
            <person name="Huang Y."/>
            <person name="Song X."/>
            <person name="Pei D."/>
        </authorList>
    </citation>
    <scope>NUCLEOTIDE SEQUENCE [LARGE SCALE GENOMIC DNA]</scope>
    <source>
        <strain evidence="2">Sxm20200214</strain>
        <tissue evidence="2">Leaf</tissue>
    </source>
</reference>
<dbReference type="EMBL" id="JAAMPC010000563">
    <property type="protein sequence ID" value="KAG2242263.1"/>
    <property type="molecule type" value="Genomic_DNA"/>
</dbReference>
<proteinExistence type="predicted"/>
<organism evidence="2 3">
    <name type="scientific">Brassica carinata</name>
    <name type="common">Ethiopian mustard</name>
    <name type="synonym">Abyssinian cabbage</name>
    <dbReference type="NCBI Taxonomy" id="52824"/>
    <lineage>
        <taxon>Eukaryota</taxon>
        <taxon>Viridiplantae</taxon>
        <taxon>Streptophyta</taxon>
        <taxon>Embryophyta</taxon>
        <taxon>Tracheophyta</taxon>
        <taxon>Spermatophyta</taxon>
        <taxon>Magnoliopsida</taxon>
        <taxon>eudicotyledons</taxon>
        <taxon>Gunneridae</taxon>
        <taxon>Pentapetalae</taxon>
        <taxon>rosids</taxon>
        <taxon>malvids</taxon>
        <taxon>Brassicales</taxon>
        <taxon>Brassicaceae</taxon>
        <taxon>Brassiceae</taxon>
        <taxon>Brassica</taxon>
    </lineage>
</organism>
<evidence type="ECO:0000259" key="1">
    <source>
        <dbReference type="Pfam" id="PF09732"/>
    </source>
</evidence>
<name>A0A8X7P1Q1_BRACI</name>
<dbReference type="Proteomes" id="UP000886595">
    <property type="component" value="Unassembled WGS sequence"/>
</dbReference>
<dbReference type="SMART" id="SM01050">
    <property type="entry name" value="CactinC_cactus"/>
    <property type="match status" value="1"/>
</dbReference>